<name>A0ABP7GEW3_9ACTN</name>
<dbReference type="InterPro" id="IPR002575">
    <property type="entry name" value="Aminoglycoside_PTrfase"/>
</dbReference>
<protein>
    <submittedName>
        <fullName evidence="2">Aminoglycoside phosphotransferase family protein</fullName>
    </submittedName>
</protein>
<reference evidence="3" key="1">
    <citation type="journal article" date="2019" name="Int. J. Syst. Evol. Microbiol.">
        <title>The Global Catalogue of Microorganisms (GCM) 10K type strain sequencing project: providing services to taxonomists for standard genome sequencing and annotation.</title>
        <authorList>
            <consortium name="The Broad Institute Genomics Platform"/>
            <consortium name="The Broad Institute Genome Sequencing Center for Infectious Disease"/>
            <person name="Wu L."/>
            <person name="Ma J."/>
        </authorList>
    </citation>
    <scope>NUCLEOTIDE SEQUENCE [LARGE SCALE GENOMIC DNA]</scope>
    <source>
        <strain evidence="3">JCM 17137</strain>
    </source>
</reference>
<dbReference type="EMBL" id="BAABDD010000037">
    <property type="protein sequence ID" value="GAA3762861.1"/>
    <property type="molecule type" value="Genomic_DNA"/>
</dbReference>
<dbReference type="RefSeq" id="WP_344976248.1">
    <property type="nucleotide sequence ID" value="NZ_BAABDD010000037.1"/>
</dbReference>
<gene>
    <name evidence="2" type="ORF">GCM10022402_45510</name>
</gene>
<dbReference type="InterPro" id="IPR051678">
    <property type="entry name" value="AGP_Transferase"/>
</dbReference>
<dbReference type="SUPFAM" id="SSF56112">
    <property type="entry name" value="Protein kinase-like (PK-like)"/>
    <property type="match status" value="1"/>
</dbReference>
<dbReference type="CDD" id="cd05155">
    <property type="entry name" value="APH_ChoK_like_1"/>
    <property type="match status" value="1"/>
</dbReference>
<organism evidence="2 3">
    <name type="scientific">Salinactinospora qingdaonensis</name>
    <dbReference type="NCBI Taxonomy" id="702744"/>
    <lineage>
        <taxon>Bacteria</taxon>
        <taxon>Bacillati</taxon>
        <taxon>Actinomycetota</taxon>
        <taxon>Actinomycetes</taxon>
        <taxon>Streptosporangiales</taxon>
        <taxon>Nocardiopsidaceae</taxon>
        <taxon>Salinactinospora</taxon>
    </lineage>
</organism>
<sequence>MDIPAAEIAITPELVAKLLRTQHPDLADRRLTPVANGWDNAIYRLGEDMCIRLPRRQLAADLVDNEQRWLPGLASRLEVAIPAPLRRGEPSPDYPWAWSITPWFPGQAALDIAPAQRGAIAADLARFLTALHIPAPAAAPRNPVRGVALASRAPAVHERLDSGRIPRADELRRLWDELAALPLWAGPPLWLHGDLHPANLILTHRGDTTAPRLAAVIDFGDLTSGDPATDLAAAWLVFDAEAHARFRAHLDQRDDIDATTWGRARGWALNLGVAIAASSDDTPRMAALAAHTLQRVLTHP</sequence>
<comment type="caution">
    <text evidence="2">The sequence shown here is derived from an EMBL/GenBank/DDBJ whole genome shotgun (WGS) entry which is preliminary data.</text>
</comment>
<dbReference type="Gene3D" id="3.90.1200.10">
    <property type="match status" value="1"/>
</dbReference>
<feature type="domain" description="Aminoglycoside phosphotransferase" evidence="1">
    <location>
        <begin position="31"/>
        <end position="267"/>
    </location>
</feature>
<dbReference type="PANTHER" id="PTHR21310">
    <property type="entry name" value="AMINOGLYCOSIDE PHOSPHOTRANSFERASE-RELATED-RELATED"/>
    <property type="match status" value="1"/>
</dbReference>
<evidence type="ECO:0000313" key="3">
    <source>
        <dbReference type="Proteomes" id="UP001500908"/>
    </source>
</evidence>
<dbReference type="PANTHER" id="PTHR21310:SF42">
    <property type="entry name" value="BIFUNCTIONAL AAC_APH"/>
    <property type="match status" value="1"/>
</dbReference>
<proteinExistence type="predicted"/>
<dbReference type="Pfam" id="PF01636">
    <property type="entry name" value="APH"/>
    <property type="match status" value="1"/>
</dbReference>
<accession>A0ABP7GEW3</accession>
<dbReference type="InterPro" id="IPR011009">
    <property type="entry name" value="Kinase-like_dom_sf"/>
</dbReference>
<evidence type="ECO:0000259" key="1">
    <source>
        <dbReference type="Pfam" id="PF01636"/>
    </source>
</evidence>
<dbReference type="Proteomes" id="UP001500908">
    <property type="component" value="Unassembled WGS sequence"/>
</dbReference>
<keyword evidence="3" id="KW-1185">Reference proteome</keyword>
<evidence type="ECO:0000313" key="2">
    <source>
        <dbReference type="EMBL" id="GAA3762861.1"/>
    </source>
</evidence>
<dbReference type="Gene3D" id="3.30.200.20">
    <property type="entry name" value="Phosphorylase Kinase, domain 1"/>
    <property type="match status" value="1"/>
</dbReference>